<dbReference type="Pfam" id="PF00436">
    <property type="entry name" value="SSB"/>
    <property type="match status" value="1"/>
</dbReference>
<evidence type="ECO:0000313" key="6">
    <source>
        <dbReference type="Proteomes" id="UP001190925"/>
    </source>
</evidence>
<dbReference type="CDD" id="cd04496">
    <property type="entry name" value="SSB_OBF"/>
    <property type="match status" value="1"/>
</dbReference>
<feature type="compositionally biased region" description="Polar residues" evidence="4">
    <location>
        <begin position="108"/>
        <end position="120"/>
    </location>
</feature>
<dbReference type="InterPro" id="IPR011344">
    <property type="entry name" value="ssDNA-bd"/>
</dbReference>
<dbReference type="InterPro" id="IPR012340">
    <property type="entry name" value="NA-bd_OB-fold"/>
</dbReference>
<dbReference type="RefSeq" id="WP_129718797.1">
    <property type="nucleotide sequence ID" value="NZ_PRLK01000005.1"/>
</dbReference>
<reference evidence="5 6" key="1">
    <citation type="journal article" date="2018" name="bioRxiv">
        <title>Evidence of independent acquisition and adaption of ultra-small bacteria to human hosts across the highly diverse yet reduced genomes of the phylum Saccharibacteria.</title>
        <authorList>
            <person name="McLean J.S."/>
            <person name="Bor B."/>
            <person name="To T.T."/>
            <person name="Liu Q."/>
            <person name="Kearns K.A."/>
            <person name="Solden L.M."/>
            <person name="Wrighton K.C."/>
            <person name="He X."/>
            <person name="Shi W."/>
        </authorList>
    </citation>
    <scope>NUCLEOTIDE SEQUENCE [LARGE SCALE GENOMIC DNA]</scope>
    <source>
        <strain evidence="5 6">TM7_CMJM_G6_1_HOT_870</strain>
    </source>
</reference>
<dbReference type="PANTHER" id="PTHR10302">
    <property type="entry name" value="SINGLE-STRANDED DNA-BINDING PROTEIN"/>
    <property type="match status" value="1"/>
</dbReference>
<evidence type="ECO:0000256" key="1">
    <source>
        <dbReference type="ARBA" id="ARBA00023125"/>
    </source>
</evidence>
<comment type="caution">
    <text evidence="2">Lacks conserved residue(s) required for the propagation of feature annotation.</text>
</comment>
<dbReference type="EMBL" id="PRLK01000005">
    <property type="protein sequence ID" value="RYC72587.1"/>
    <property type="molecule type" value="Genomic_DNA"/>
</dbReference>
<dbReference type="NCBIfam" id="TIGR00621">
    <property type="entry name" value="ssb"/>
    <property type="match status" value="1"/>
</dbReference>
<dbReference type="GO" id="GO:0003677">
    <property type="term" value="F:DNA binding"/>
    <property type="evidence" value="ECO:0007669"/>
    <property type="project" value="UniProtKB-KW"/>
</dbReference>
<dbReference type="HAMAP" id="MF_00984">
    <property type="entry name" value="SSB"/>
    <property type="match status" value="1"/>
</dbReference>
<dbReference type="PROSITE" id="PS50935">
    <property type="entry name" value="SSB"/>
    <property type="match status" value="1"/>
</dbReference>
<accession>A0ABY0FJY4</accession>
<comment type="subunit">
    <text evidence="2">Homotetramer.</text>
</comment>
<feature type="compositionally biased region" description="Acidic residues" evidence="4">
    <location>
        <begin position="137"/>
        <end position="150"/>
    </location>
</feature>
<name>A0ABY0FJY4_9BACT</name>
<proteinExistence type="inferred from homology"/>
<dbReference type="Proteomes" id="UP001190925">
    <property type="component" value="Unassembled WGS sequence"/>
</dbReference>
<dbReference type="PIRSF" id="PIRSF002070">
    <property type="entry name" value="SSB"/>
    <property type="match status" value="1"/>
</dbReference>
<dbReference type="SUPFAM" id="SSF50249">
    <property type="entry name" value="Nucleic acid-binding proteins"/>
    <property type="match status" value="1"/>
</dbReference>
<dbReference type="Gene3D" id="2.40.50.140">
    <property type="entry name" value="Nucleic acid-binding proteins"/>
    <property type="match status" value="1"/>
</dbReference>
<gene>
    <name evidence="5" type="primary">ssbA</name>
    <name evidence="5" type="ORF">G6CMJM_00390</name>
</gene>
<feature type="region of interest" description="Disordered" evidence="4">
    <location>
        <begin position="108"/>
        <end position="150"/>
    </location>
</feature>
<dbReference type="InterPro" id="IPR000424">
    <property type="entry name" value="Primosome_PriB/ssb"/>
</dbReference>
<evidence type="ECO:0000313" key="5">
    <source>
        <dbReference type="EMBL" id="RYC72587.1"/>
    </source>
</evidence>
<comment type="caution">
    <text evidence="5">The sequence shown here is derived from an EMBL/GenBank/DDBJ whole genome shotgun (WGS) entry which is preliminary data.</text>
</comment>
<keyword evidence="6" id="KW-1185">Reference proteome</keyword>
<sequence length="150" mass="16586">MAFNKVILMGNLTADPELRTTPNGQNLASFTIAINRVWNSSNGERQEETSFINCTAWGKTGETISKYLKKGNQLLVSGRLQQRTWQDKDTGKNRSALDVVVEEFSFVNDGNRNGNSTSKNSEAEQPFPGGQGIDSIPNDDEEIDLSDIPF</sequence>
<organism evidence="5 6">
    <name type="scientific">Candidatus Nanogingivalis gingivitcus</name>
    <dbReference type="NCBI Taxonomy" id="2171992"/>
    <lineage>
        <taxon>Bacteria</taxon>
        <taxon>Candidatus Saccharimonadota</taxon>
        <taxon>Candidatus Nanosyncoccalia</taxon>
        <taxon>Candidatus Nanogingivales</taxon>
        <taxon>Candidatus Nanogingivalaceae</taxon>
        <taxon>Candidatus Nanogingivalis</taxon>
    </lineage>
</organism>
<dbReference type="PANTHER" id="PTHR10302:SF27">
    <property type="entry name" value="SINGLE-STRANDED DNA-BINDING PROTEIN"/>
    <property type="match status" value="1"/>
</dbReference>
<evidence type="ECO:0000256" key="3">
    <source>
        <dbReference type="PIRNR" id="PIRNR002070"/>
    </source>
</evidence>
<protein>
    <recommendedName>
        <fullName evidence="2 3">Single-stranded DNA-binding protein</fullName>
        <shortName evidence="2">SSB</shortName>
    </recommendedName>
</protein>
<evidence type="ECO:0000256" key="2">
    <source>
        <dbReference type="HAMAP-Rule" id="MF_00984"/>
    </source>
</evidence>
<keyword evidence="1 2" id="KW-0238">DNA-binding</keyword>
<reference evidence="5 6" key="2">
    <citation type="journal article" date="2020" name="Cell Rep.">
        <title>Acquisition and Adaptation of Ultra-small Parasitic Reduced Genome Bacteria to Mammalian Hosts.</title>
        <authorList>
            <person name="McLean J.S."/>
            <person name="Bor B."/>
            <person name="Kerns K.A."/>
            <person name="Liu Q."/>
            <person name="To T.T."/>
            <person name="Solden L."/>
            <person name="Hendrickson E.L."/>
            <person name="Wrighton K."/>
            <person name="Shi W."/>
            <person name="He X."/>
        </authorList>
    </citation>
    <scope>NUCLEOTIDE SEQUENCE [LARGE SCALE GENOMIC DNA]</scope>
    <source>
        <strain evidence="5 6">TM7_CMJM_G6_1_HOT_870</strain>
    </source>
</reference>
<evidence type="ECO:0000256" key="4">
    <source>
        <dbReference type="SAM" id="MobiDB-lite"/>
    </source>
</evidence>